<dbReference type="PANTHER" id="PTHR34655:SF2">
    <property type="entry name" value="PEROXIREDOXIN FAMILY PROTEIN"/>
    <property type="match status" value="1"/>
</dbReference>
<protein>
    <submittedName>
        <fullName evidence="2">Peroxiredoxin-related protein</fullName>
    </submittedName>
</protein>
<dbReference type="KEGG" id="mmg:MTBMA_c00060"/>
<dbReference type="PaxDb" id="79929-MTBMA_c00060"/>
<keyword evidence="3" id="KW-1185">Reference proteome</keyword>
<dbReference type="EMBL" id="CP001710">
    <property type="protein sequence ID" value="ADL57618.1"/>
    <property type="molecule type" value="Genomic_DNA"/>
</dbReference>
<dbReference type="STRING" id="79929.MTBMA_c00060"/>
<feature type="domain" description="UPF0033" evidence="1">
    <location>
        <begin position="71"/>
        <end position="95"/>
    </location>
</feature>
<dbReference type="PROSITE" id="PS01148">
    <property type="entry name" value="UPF0033"/>
    <property type="match status" value="1"/>
</dbReference>
<dbReference type="InterPro" id="IPR001455">
    <property type="entry name" value="TusA-like"/>
</dbReference>
<dbReference type="Pfam" id="PF01206">
    <property type="entry name" value="TusA"/>
    <property type="match status" value="1"/>
</dbReference>
<dbReference type="InterPro" id="IPR027396">
    <property type="entry name" value="DsrEFH-like"/>
</dbReference>
<name>D9PYS3_METTM</name>
<reference evidence="2 3" key="2">
    <citation type="journal article" date="2010" name="J. Bacteriol.">
        <title>Complete genome sequence of Methanothermobacter marburgensis, a methanoarchaeon model organism.</title>
        <authorList>
            <person name="Liesegang H."/>
            <person name="Kaster A.K."/>
            <person name="Wiezer A."/>
            <person name="Goenrich M."/>
            <person name="Wollherr A."/>
            <person name="Seedorf H."/>
            <person name="Gottschalk G."/>
            <person name="Thauer R.K."/>
        </authorList>
    </citation>
    <scope>NUCLEOTIDE SEQUENCE [LARGE SCALE GENOMIC DNA]</scope>
    <source>
        <strain evidence="3">ATCC BAA-927 / DSM 2133 / JCM 14651 / NBRC 100331 / OCM 82 / Marburg</strain>
    </source>
</reference>
<dbReference type="SUPFAM" id="SSF75169">
    <property type="entry name" value="DsrEFH-like"/>
    <property type="match status" value="1"/>
</dbReference>
<evidence type="ECO:0000313" key="2">
    <source>
        <dbReference type="EMBL" id="ADL57618.1"/>
    </source>
</evidence>
<dbReference type="HOGENOM" id="CLU_088479_0_0_2"/>
<accession>D9PYS3</accession>
<sequence length="265" mass="29111">MRINLRGINRYAAAIITDNILKNGQENIQLILRENYEEIQKVAASYGMNYSAKKGPDGVVVDISRGEIEEVDVTGETCPGPLIIVGEKLSSMKQGMRIKIKSESQDVIDDLAVSAPEMNARVIEKSKTHLILEKIEKTEKKEFTGRDRVLVVQSNGTGNAERAYATFIFSKAALSMGKDVTVFLLMDGVSLARRGAAAKVKHPAFPTLNELMEEVIEMGAKVYVCEMSAQFRGLTEDKITEGCKIAGAATFITLLSDPRYAVVNF</sequence>
<organism evidence="2 3">
    <name type="scientific">Methanothermobacter marburgensis (strain ATCC BAA-927 / DSM 2133 / JCM 14651 / NBRC 100331 / OCM 82 / Marburg)</name>
    <name type="common">Methanobacterium thermoautotrophicum</name>
    <dbReference type="NCBI Taxonomy" id="79929"/>
    <lineage>
        <taxon>Archaea</taxon>
        <taxon>Methanobacteriati</taxon>
        <taxon>Methanobacteriota</taxon>
        <taxon>Methanomada group</taxon>
        <taxon>Methanobacteria</taxon>
        <taxon>Methanobacteriales</taxon>
        <taxon>Methanobacteriaceae</taxon>
        <taxon>Methanothermobacter</taxon>
    </lineage>
</organism>
<gene>
    <name evidence="2" type="ordered locus">MTBMA_c00060</name>
</gene>
<dbReference type="InterPro" id="IPR003787">
    <property type="entry name" value="Sulphur_relay_DsrE/F-like"/>
</dbReference>
<dbReference type="Gene3D" id="3.40.1260.10">
    <property type="entry name" value="DsrEFH-like"/>
    <property type="match status" value="1"/>
</dbReference>
<evidence type="ECO:0000259" key="1">
    <source>
        <dbReference type="PROSITE" id="PS01148"/>
    </source>
</evidence>
<dbReference type="SUPFAM" id="SSF64307">
    <property type="entry name" value="SirA-like"/>
    <property type="match status" value="1"/>
</dbReference>
<dbReference type="InterPro" id="IPR036868">
    <property type="entry name" value="TusA-like_sf"/>
</dbReference>
<dbReference type="PATRIC" id="fig|79929.8.peg.6"/>
<dbReference type="GeneID" id="9703711"/>
<dbReference type="Proteomes" id="UP000000345">
    <property type="component" value="Chromosome"/>
</dbReference>
<dbReference type="Pfam" id="PF02635">
    <property type="entry name" value="DsrE"/>
    <property type="match status" value="1"/>
</dbReference>
<dbReference type="RefSeq" id="WP_013294847.1">
    <property type="nucleotide sequence ID" value="NC_014408.1"/>
</dbReference>
<dbReference type="PANTHER" id="PTHR34655">
    <property type="entry name" value="CONSERVED WITHIN P. AEROPHILUM"/>
    <property type="match status" value="1"/>
</dbReference>
<dbReference type="Gene3D" id="3.30.110.40">
    <property type="entry name" value="TusA-like domain"/>
    <property type="match status" value="1"/>
</dbReference>
<dbReference type="AlphaFoldDB" id="D9PYS3"/>
<dbReference type="GeneID" id="43707470"/>
<proteinExistence type="predicted"/>
<reference key="1">
    <citation type="submission" date="2009-08" db="EMBL/GenBank/DDBJ databases">
        <title>The genome sequence of Methanothermobacter marburgensis.</title>
        <authorList>
            <person name="Kaster A."/>
            <person name="Seedorf H."/>
            <person name="Goenrich M."/>
            <person name="Wiezer A."/>
            <person name="Liesegang H."/>
            <person name="Thauer R."/>
            <person name="Gottschalk G."/>
        </authorList>
    </citation>
    <scope>NUCLEOTIDE SEQUENCE</scope>
    <source>
        <strain>Marburg</strain>
    </source>
</reference>
<evidence type="ECO:0000313" key="3">
    <source>
        <dbReference type="Proteomes" id="UP000000345"/>
    </source>
</evidence>